<accession>A0ABM9D3T0</accession>
<dbReference type="PANTHER" id="PTHR13420:SF7">
    <property type="entry name" value="UPF0235 PROTEIN C15ORF40"/>
    <property type="match status" value="1"/>
</dbReference>
<dbReference type="InterPro" id="IPR003746">
    <property type="entry name" value="DUF167"/>
</dbReference>
<dbReference type="Gene3D" id="3.30.1200.10">
    <property type="entry name" value="YggU-like"/>
    <property type="match status" value="1"/>
</dbReference>
<evidence type="ECO:0000313" key="4">
    <source>
        <dbReference type="Proteomes" id="UP001295463"/>
    </source>
</evidence>
<dbReference type="RefSeq" id="WP_305730891.1">
    <property type="nucleotide sequence ID" value="NZ_OW150024.1"/>
</dbReference>
<dbReference type="Proteomes" id="UP001295463">
    <property type="component" value="Chromosome"/>
</dbReference>
<evidence type="ECO:0000313" key="3">
    <source>
        <dbReference type="EMBL" id="CAH2029914.1"/>
    </source>
</evidence>
<evidence type="ECO:0000256" key="1">
    <source>
        <dbReference type="ARBA" id="ARBA00010364"/>
    </source>
</evidence>
<dbReference type="PANTHER" id="PTHR13420">
    <property type="entry name" value="UPF0235 PROTEIN C15ORF40"/>
    <property type="match status" value="1"/>
</dbReference>
<sequence>MGSNEQTSWYRQEGEALLVHLYVQPRASRSRICGIHEGELKLQLAAPPVDGAANDACRSFFARLCKVPRSAVTILAGETSRHKRLRIAGGSVAPIMAVLGE</sequence>
<reference evidence="3 4" key="1">
    <citation type="submission" date="2022-03" db="EMBL/GenBank/DDBJ databases">
        <authorList>
            <person name="Koch H."/>
        </authorList>
    </citation>
    <scope>NUCLEOTIDE SEQUENCE [LARGE SCALE GENOMIC DNA]</scope>
    <source>
        <strain evidence="3 4">G1</strain>
    </source>
</reference>
<protein>
    <recommendedName>
        <fullName evidence="2">UPF0235 protein GEAMG1_0092</fullName>
    </recommendedName>
</protein>
<comment type="similarity">
    <text evidence="1 2">Belongs to the UPF0235 family.</text>
</comment>
<dbReference type="NCBIfam" id="TIGR00251">
    <property type="entry name" value="DUF167 family protein"/>
    <property type="match status" value="1"/>
</dbReference>
<dbReference type="Pfam" id="PF02594">
    <property type="entry name" value="DUF167"/>
    <property type="match status" value="1"/>
</dbReference>
<dbReference type="InterPro" id="IPR036591">
    <property type="entry name" value="YggU-like_sf"/>
</dbReference>
<organism evidence="3 4">
    <name type="scientific">Trichlorobacter ammonificans</name>
    <dbReference type="NCBI Taxonomy" id="2916410"/>
    <lineage>
        <taxon>Bacteria</taxon>
        <taxon>Pseudomonadati</taxon>
        <taxon>Thermodesulfobacteriota</taxon>
        <taxon>Desulfuromonadia</taxon>
        <taxon>Geobacterales</taxon>
        <taxon>Geobacteraceae</taxon>
        <taxon>Trichlorobacter</taxon>
    </lineage>
</organism>
<dbReference type="EMBL" id="OW150024">
    <property type="protein sequence ID" value="CAH2029914.1"/>
    <property type="molecule type" value="Genomic_DNA"/>
</dbReference>
<dbReference type="SMART" id="SM01152">
    <property type="entry name" value="DUF167"/>
    <property type="match status" value="1"/>
</dbReference>
<dbReference type="HAMAP" id="MF_00634">
    <property type="entry name" value="UPF0235"/>
    <property type="match status" value="1"/>
</dbReference>
<proteinExistence type="inferred from homology"/>
<gene>
    <name evidence="3" type="ORF">GEAMG1_0092</name>
</gene>
<name>A0ABM9D3T0_9BACT</name>
<dbReference type="SUPFAM" id="SSF69786">
    <property type="entry name" value="YggU-like"/>
    <property type="match status" value="1"/>
</dbReference>
<keyword evidence="4" id="KW-1185">Reference proteome</keyword>
<evidence type="ECO:0000256" key="2">
    <source>
        <dbReference type="HAMAP-Rule" id="MF_00634"/>
    </source>
</evidence>